<dbReference type="RefSeq" id="WP_062412440.1">
    <property type="nucleotide sequence ID" value="NZ_JAJCIO010000006.1"/>
</dbReference>
<proteinExistence type="predicted"/>
<evidence type="ECO:0000256" key="2">
    <source>
        <dbReference type="SAM" id="MobiDB-lite"/>
    </source>
</evidence>
<feature type="compositionally biased region" description="Low complexity" evidence="2">
    <location>
        <begin position="57"/>
        <end position="71"/>
    </location>
</feature>
<dbReference type="InterPro" id="IPR023825">
    <property type="entry name" value="CRISPR-assoc_RAMP_BGP1436"/>
</dbReference>
<keyword evidence="5" id="KW-1185">Reference proteome</keyword>
<keyword evidence="1" id="KW-0051">Antiviral defense</keyword>
<evidence type="ECO:0000259" key="3">
    <source>
        <dbReference type="Pfam" id="PF03787"/>
    </source>
</evidence>
<evidence type="ECO:0000313" key="5">
    <source>
        <dbReference type="Proteomes" id="UP001206692"/>
    </source>
</evidence>
<feature type="region of interest" description="Disordered" evidence="2">
    <location>
        <begin position="1"/>
        <end position="79"/>
    </location>
</feature>
<dbReference type="Proteomes" id="UP001206692">
    <property type="component" value="Unassembled WGS sequence"/>
</dbReference>
<comment type="caution">
    <text evidence="4">The sequence shown here is derived from an EMBL/GenBank/DDBJ whole genome shotgun (WGS) entry which is preliminary data.</text>
</comment>
<feature type="domain" description="CRISPR type III-associated protein" evidence="3">
    <location>
        <begin position="141"/>
        <end position="192"/>
    </location>
</feature>
<reference evidence="4 5" key="1">
    <citation type="submission" date="2022-06" db="EMBL/GenBank/DDBJ databases">
        <title>Isolation of gut microbiota from human fecal samples.</title>
        <authorList>
            <person name="Pamer E.G."/>
            <person name="Barat B."/>
            <person name="Waligurski E."/>
            <person name="Medina S."/>
            <person name="Paddock L."/>
            <person name="Mostad J."/>
        </authorList>
    </citation>
    <scope>NUCLEOTIDE SEQUENCE [LARGE SCALE GENOMIC DNA]</scope>
    <source>
        <strain evidence="4 5">DFI.1.1</strain>
    </source>
</reference>
<evidence type="ECO:0000256" key="1">
    <source>
        <dbReference type="ARBA" id="ARBA00023118"/>
    </source>
</evidence>
<evidence type="ECO:0000313" key="4">
    <source>
        <dbReference type="EMBL" id="MCQ5343076.1"/>
    </source>
</evidence>
<sequence>MNEDIFDQMKALGLVESTELEKEEPQEEKQNKQKKSKKQKPMDITLDPSLDSDNYKKSWNNNPNKSSNKNSNKNKKDTRETLYSHDHYTDNSQAPKAAVSAYNFVPFTRTVLASPLDAMKHDFRGYIESQKTYSGTLALEISSVTPLFVGGDDAGTFFSPTGEPLIPGSTLRGMVRNLFKIVTAGTMRRDEDFTDRHLYFRCIMAAGGKQLKELNAYYENRMMSGEKNPETGRPKKNARPAFLYRLEKDGTYHMAPCEMKFVPINELGNIRNSEVRWNMDEKRAYIITGKQQDKENVRYLFAPRWEDAEFVPERIIQDYRDDTRRRGVNLLEDRGSSESQSPRWRGAAKRFADRNDIDFIVPCFYTKNEDGEITSFGHGRSYRIPYKNSIGDRLPGVLQTNSDIIDFSDAVFGRKEDWAGRVSFEDAHLMAPAKSGSKAQIKPLLGANPTSYQLYLTQQDWPPAHWDSDAPVELRGYKMYWHKNIGTNDWQLRNNSKNQKIIKQIEPLLAGNAFSSAIHFRNLTAVELGALLKVFHLQQDDKEDIVYKLGMGKSLGMGSVRIQSVLHLDNDRYGQLFDGGKWKKPQKSADVRNFIEAFDAYVKEHIGSAEKSYQASLKNLRIMLDWNNTKRPNWVRKVSAAGSDKGTLKGGVDPQFTNRAVLDKPVDIIK</sequence>
<dbReference type="EMBL" id="JANGEW010000015">
    <property type="protein sequence ID" value="MCQ5343076.1"/>
    <property type="molecule type" value="Genomic_DNA"/>
</dbReference>
<dbReference type="InterPro" id="IPR005537">
    <property type="entry name" value="RAMP_III_fam"/>
</dbReference>
<accession>A0ABT1ST73</accession>
<protein>
    <submittedName>
        <fullName evidence="4">TIGR03986 family CRISPR-associated RAMP protein</fullName>
    </submittedName>
</protein>
<dbReference type="NCBIfam" id="TIGR03986">
    <property type="entry name" value="TIGR03986 family CRISPR-associated RAMP protein"/>
    <property type="match status" value="1"/>
</dbReference>
<organism evidence="4 5">
    <name type="scientific">Megasphaera massiliensis</name>
    <dbReference type="NCBI Taxonomy" id="1232428"/>
    <lineage>
        <taxon>Bacteria</taxon>
        <taxon>Bacillati</taxon>
        <taxon>Bacillota</taxon>
        <taxon>Negativicutes</taxon>
        <taxon>Veillonellales</taxon>
        <taxon>Veillonellaceae</taxon>
        <taxon>Megasphaera</taxon>
    </lineage>
</organism>
<dbReference type="CDD" id="cd09726">
    <property type="entry name" value="RAMP_I_III"/>
    <property type="match status" value="1"/>
</dbReference>
<name>A0ABT1ST73_9FIRM</name>
<gene>
    <name evidence="4" type="ORF">NE675_08590</name>
</gene>
<dbReference type="Pfam" id="PF03787">
    <property type="entry name" value="RAMPs"/>
    <property type="match status" value="1"/>
</dbReference>